<organism evidence="9 10">
    <name type="scientific">Herbiconiux daphne</name>
    <dbReference type="NCBI Taxonomy" id="2970914"/>
    <lineage>
        <taxon>Bacteria</taxon>
        <taxon>Bacillati</taxon>
        <taxon>Actinomycetota</taxon>
        <taxon>Actinomycetes</taxon>
        <taxon>Micrococcales</taxon>
        <taxon>Microbacteriaceae</taxon>
        <taxon>Herbiconiux</taxon>
    </lineage>
</organism>
<dbReference type="InterPro" id="IPR037294">
    <property type="entry name" value="ABC_BtuC-like"/>
</dbReference>
<dbReference type="Proteomes" id="UP001165586">
    <property type="component" value="Unassembled WGS sequence"/>
</dbReference>
<dbReference type="RefSeq" id="WP_259538541.1">
    <property type="nucleotide sequence ID" value="NZ_JANLCJ010000002.1"/>
</dbReference>
<comment type="subcellular location">
    <subcellularLocation>
        <location evidence="1">Cell membrane</location>
        <topology evidence="1">Multi-pass membrane protein</topology>
    </subcellularLocation>
</comment>
<keyword evidence="3" id="KW-0813">Transport</keyword>
<feature type="transmembrane region" description="Helical" evidence="8">
    <location>
        <begin position="39"/>
        <end position="59"/>
    </location>
</feature>
<evidence type="ECO:0000256" key="4">
    <source>
        <dbReference type="ARBA" id="ARBA00022475"/>
    </source>
</evidence>
<feature type="transmembrane region" description="Helical" evidence="8">
    <location>
        <begin position="148"/>
        <end position="167"/>
    </location>
</feature>
<feature type="transmembrane region" description="Helical" evidence="8">
    <location>
        <begin position="122"/>
        <end position="142"/>
    </location>
</feature>
<evidence type="ECO:0000256" key="5">
    <source>
        <dbReference type="ARBA" id="ARBA00022692"/>
    </source>
</evidence>
<dbReference type="PANTHER" id="PTHR30472:SF1">
    <property type="entry name" value="FE(3+) DICITRATE TRANSPORT SYSTEM PERMEASE PROTEIN FECC-RELATED"/>
    <property type="match status" value="1"/>
</dbReference>
<evidence type="ECO:0000256" key="7">
    <source>
        <dbReference type="ARBA" id="ARBA00023136"/>
    </source>
</evidence>
<evidence type="ECO:0000256" key="8">
    <source>
        <dbReference type="SAM" id="Phobius"/>
    </source>
</evidence>
<feature type="transmembrane region" description="Helical" evidence="8">
    <location>
        <begin position="90"/>
        <end position="110"/>
    </location>
</feature>
<evidence type="ECO:0000256" key="2">
    <source>
        <dbReference type="ARBA" id="ARBA00007935"/>
    </source>
</evidence>
<sequence length="363" mass="36982">MPPTAPHGRSGLSAGDAEAAAAEALARSTTPRSANRRRLVGLVIAVAALLAAIVLSILVGSNHLGPAELWHALTAYSGTLGDQVVIDLRVPRTVAAVVVGTGLGVSGAVIQGLTRNPLGDPGILGVDAGAGLFVAIGVLLGASTPVQYLPFAFLGALVLTVLVYVVGSAGRGAPDPVRLTLAGVALAAVLTGITTAMTLLDPVTFNKLRAWNAGSFVERGFDVILPALPFVVIGVVLALLCARSLNAMGLGDDLASSLGTHILRTRVLAVAAITLLAGAATAIAGPVAFVGLMVPHLARWIVGPDQRWIIPYSVVIAPTVLLVSDVIGRVILWPSEVPVGVVTAFVGAPVLIYLVRRRKASSL</sequence>
<reference evidence="9" key="1">
    <citation type="submission" date="2022-08" db="EMBL/GenBank/DDBJ databases">
        <authorList>
            <person name="Deng Y."/>
            <person name="Han X.-F."/>
            <person name="Zhang Y.-Q."/>
        </authorList>
    </citation>
    <scope>NUCLEOTIDE SEQUENCE</scope>
    <source>
        <strain evidence="9">CPCC 203386</strain>
    </source>
</reference>
<dbReference type="EMBL" id="JANLCJ010000002">
    <property type="protein sequence ID" value="MCS5733725.1"/>
    <property type="molecule type" value="Genomic_DNA"/>
</dbReference>
<keyword evidence="7 8" id="KW-0472">Membrane</keyword>
<evidence type="ECO:0000313" key="10">
    <source>
        <dbReference type="Proteomes" id="UP001165586"/>
    </source>
</evidence>
<dbReference type="CDD" id="cd06550">
    <property type="entry name" value="TM_ABC_iron-siderophores_like"/>
    <property type="match status" value="1"/>
</dbReference>
<dbReference type="InterPro" id="IPR000522">
    <property type="entry name" value="ABC_transptr_permease_BtuC"/>
</dbReference>
<dbReference type="Pfam" id="PF01032">
    <property type="entry name" value="FecCD"/>
    <property type="match status" value="1"/>
</dbReference>
<feature type="transmembrane region" description="Helical" evidence="8">
    <location>
        <begin position="309"/>
        <end position="331"/>
    </location>
</feature>
<evidence type="ECO:0000313" key="9">
    <source>
        <dbReference type="EMBL" id="MCS5733725.1"/>
    </source>
</evidence>
<feature type="transmembrane region" description="Helical" evidence="8">
    <location>
        <begin position="179"/>
        <end position="200"/>
    </location>
</feature>
<gene>
    <name evidence="9" type="ORF">N1032_08230</name>
</gene>
<keyword evidence="4" id="KW-1003">Cell membrane</keyword>
<keyword evidence="5 8" id="KW-0812">Transmembrane</keyword>
<dbReference type="PANTHER" id="PTHR30472">
    <property type="entry name" value="FERRIC ENTEROBACTIN TRANSPORT SYSTEM PERMEASE PROTEIN"/>
    <property type="match status" value="1"/>
</dbReference>
<name>A0ABT2H1B8_9MICO</name>
<dbReference type="Gene3D" id="1.10.3470.10">
    <property type="entry name" value="ABC transporter involved in vitamin B12 uptake, BtuC"/>
    <property type="match status" value="1"/>
</dbReference>
<keyword evidence="10" id="KW-1185">Reference proteome</keyword>
<accession>A0ABT2H1B8</accession>
<keyword evidence="6 8" id="KW-1133">Transmembrane helix</keyword>
<evidence type="ECO:0000256" key="1">
    <source>
        <dbReference type="ARBA" id="ARBA00004651"/>
    </source>
</evidence>
<dbReference type="SUPFAM" id="SSF81345">
    <property type="entry name" value="ABC transporter involved in vitamin B12 uptake, BtuC"/>
    <property type="match status" value="1"/>
</dbReference>
<comment type="caution">
    <text evidence="9">The sequence shown here is derived from an EMBL/GenBank/DDBJ whole genome shotgun (WGS) entry which is preliminary data.</text>
</comment>
<protein>
    <submittedName>
        <fullName evidence="9">Iron chelate uptake ABC transporter family permease subunit</fullName>
    </submittedName>
</protein>
<evidence type="ECO:0000256" key="6">
    <source>
        <dbReference type="ARBA" id="ARBA00022989"/>
    </source>
</evidence>
<evidence type="ECO:0000256" key="3">
    <source>
        <dbReference type="ARBA" id="ARBA00022448"/>
    </source>
</evidence>
<proteinExistence type="inferred from homology"/>
<feature type="transmembrane region" description="Helical" evidence="8">
    <location>
        <begin position="337"/>
        <end position="355"/>
    </location>
</feature>
<comment type="similarity">
    <text evidence="2">Belongs to the binding-protein-dependent transport system permease family. FecCD subfamily.</text>
</comment>
<feature type="transmembrane region" description="Helical" evidence="8">
    <location>
        <begin position="220"/>
        <end position="242"/>
    </location>
</feature>